<evidence type="ECO:0000313" key="4">
    <source>
        <dbReference type="Proteomes" id="UP000737171"/>
    </source>
</evidence>
<dbReference type="SUPFAM" id="SSF63380">
    <property type="entry name" value="Riboflavin synthase domain-like"/>
    <property type="match status" value="1"/>
</dbReference>
<dbReference type="InterPro" id="IPR039374">
    <property type="entry name" value="SIP_fam"/>
</dbReference>
<dbReference type="InterPro" id="IPR007037">
    <property type="entry name" value="SIP_rossman_dom"/>
</dbReference>
<evidence type="ECO:0000256" key="1">
    <source>
        <dbReference type="ARBA" id="ARBA00035644"/>
    </source>
</evidence>
<gene>
    <name evidence="3" type="ORF">HLB44_31585</name>
</gene>
<dbReference type="CDD" id="cd06193">
    <property type="entry name" value="siderophore_interacting"/>
    <property type="match status" value="1"/>
</dbReference>
<dbReference type="InterPro" id="IPR039261">
    <property type="entry name" value="FNR_nucleotide-bd"/>
</dbReference>
<feature type="domain" description="FAD-binding FR-type" evidence="2">
    <location>
        <begin position="17"/>
        <end position="124"/>
    </location>
</feature>
<comment type="caution">
    <text evidence="3">The sequence shown here is derived from an EMBL/GenBank/DDBJ whole genome shotgun (WGS) entry which is preliminary data.</text>
</comment>
<dbReference type="EMBL" id="JABRWJ010000012">
    <property type="protein sequence ID" value="NRF71540.1"/>
    <property type="molecule type" value="Genomic_DNA"/>
</dbReference>
<dbReference type="Proteomes" id="UP000737171">
    <property type="component" value="Unassembled WGS sequence"/>
</dbReference>
<name>A0ABX2ES69_9BURK</name>
<dbReference type="PANTHER" id="PTHR30157">
    <property type="entry name" value="FERRIC REDUCTASE, NADPH-DEPENDENT"/>
    <property type="match status" value="1"/>
</dbReference>
<sequence>MSETTAPRRVQRVRHETRRRQLLVKRVEDLSPGLRRITLSGDELAGFVSASFDDHVKLIFDAGDGAERPAVMRDYTPRRHDAAAGELDIVFALHGDGPAAAWATQAAPGQPLVVAGPRGSFVIPLDYDWHLLAGDETALPAIARRLEELPAGARVIVLLAVAPEDRRPLASAANVTLQWLDDDAALLAAVRALELPAGEGYAWCAGEAALMAELRRVLVDGKGHDKQAIRAAAYWKRGAIAHHETLDL</sequence>
<dbReference type="Pfam" id="PF08021">
    <property type="entry name" value="FAD_binding_9"/>
    <property type="match status" value="2"/>
</dbReference>
<dbReference type="InterPro" id="IPR017938">
    <property type="entry name" value="Riboflavin_synthase-like_b-brl"/>
</dbReference>
<comment type="similarity">
    <text evidence="1">Belongs to the SIP oxidoreductase family.</text>
</comment>
<dbReference type="Pfam" id="PF04954">
    <property type="entry name" value="SIP"/>
    <property type="match status" value="1"/>
</dbReference>
<dbReference type="Gene3D" id="3.40.50.80">
    <property type="entry name" value="Nucleotide-binding domain of ferredoxin-NADP reductase (FNR) module"/>
    <property type="match status" value="1"/>
</dbReference>
<dbReference type="InterPro" id="IPR013113">
    <property type="entry name" value="SIP_FAD-bd"/>
</dbReference>
<evidence type="ECO:0000313" key="3">
    <source>
        <dbReference type="EMBL" id="NRF71540.1"/>
    </source>
</evidence>
<evidence type="ECO:0000259" key="2">
    <source>
        <dbReference type="PROSITE" id="PS51384"/>
    </source>
</evidence>
<dbReference type="RefSeq" id="WP_173132917.1">
    <property type="nucleotide sequence ID" value="NZ_JABRWJ010000012.1"/>
</dbReference>
<proteinExistence type="inferred from homology"/>
<dbReference type="InterPro" id="IPR017927">
    <property type="entry name" value="FAD-bd_FR_type"/>
</dbReference>
<dbReference type="Gene3D" id="2.40.30.10">
    <property type="entry name" value="Translation factors"/>
    <property type="match status" value="1"/>
</dbReference>
<dbReference type="PROSITE" id="PS51384">
    <property type="entry name" value="FAD_FR"/>
    <property type="match status" value="1"/>
</dbReference>
<keyword evidence="4" id="KW-1185">Reference proteome</keyword>
<organism evidence="3 4">
    <name type="scientific">Pseudaquabacterium terrae</name>
    <dbReference type="NCBI Taxonomy" id="2732868"/>
    <lineage>
        <taxon>Bacteria</taxon>
        <taxon>Pseudomonadati</taxon>
        <taxon>Pseudomonadota</taxon>
        <taxon>Betaproteobacteria</taxon>
        <taxon>Burkholderiales</taxon>
        <taxon>Sphaerotilaceae</taxon>
        <taxon>Pseudaquabacterium</taxon>
    </lineage>
</organism>
<accession>A0ABX2ES69</accession>
<reference evidence="3 4" key="1">
    <citation type="submission" date="2020-05" db="EMBL/GenBank/DDBJ databases">
        <title>Aquincola sp. isolate from soil.</title>
        <authorList>
            <person name="Han J."/>
            <person name="Kim D.-U."/>
        </authorList>
    </citation>
    <scope>NUCLEOTIDE SEQUENCE [LARGE SCALE GENOMIC DNA]</scope>
    <source>
        <strain evidence="3 4">S2</strain>
    </source>
</reference>
<protein>
    <submittedName>
        <fullName evidence="3">Siderophore-interacting protein</fullName>
    </submittedName>
</protein>
<dbReference type="PANTHER" id="PTHR30157:SF0">
    <property type="entry name" value="NADPH-DEPENDENT FERRIC-CHELATE REDUCTASE"/>
    <property type="match status" value="1"/>
</dbReference>